<dbReference type="AlphaFoldDB" id="A0AAN0MA04"/>
<evidence type="ECO:0000313" key="2">
    <source>
        <dbReference type="EMBL" id="WZU67449.1"/>
    </source>
</evidence>
<dbReference type="EMBL" id="CP151767">
    <property type="protein sequence ID" value="WZU67449.1"/>
    <property type="molecule type" value="Genomic_DNA"/>
</dbReference>
<sequence>MAAFDTTRPATGIFAGGIFHFVARILSAVSDWNDERITRNALSKLTARELDDIGLSVHSINATAKRRVN</sequence>
<reference evidence="2 3" key="2">
    <citation type="submission" date="2024-08" db="EMBL/GenBank/DDBJ databases">
        <title>Phylogenomic analyses of a clade within the roseobacter group suggest taxonomic reassignments of species of the genera Aestuariivita, Citreicella, Loktanella, Nautella, Pelagibaca, Ruegeria, Thalassobius, Thiobacimonas and Tropicibacter, and the proposal o.</title>
        <authorList>
            <person name="Jeon C.O."/>
        </authorList>
    </citation>
    <scope>NUCLEOTIDE SEQUENCE [LARGE SCALE GENOMIC DNA]</scope>
    <source>
        <strain evidence="2 3">SS1-5</strain>
    </source>
</reference>
<reference evidence="3" key="1">
    <citation type="submission" date="2024-04" db="EMBL/GenBank/DDBJ databases">
        <title>Phylogenomic analyses of a clade within the roseobacter group suggest taxonomic reassignments of species of the genera Aestuariivita, Citreicella, Loktanella, Nautella, Pelagibaca, Ruegeria, Thalassobius, Thiobacimonas and Tropicibacter, and the proposal o.</title>
        <authorList>
            <person name="Jeon C.O."/>
        </authorList>
    </citation>
    <scope>NUCLEOTIDE SEQUENCE [LARGE SCALE GENOMIC DNA]</scope>
    <source>
        <strain evidence="3">SS1-5</strain>
    </source>
</reference>
<dbReference type="RefSeq" id="WP_342076760.1">
    <property type="nucleotide sequence ID" value="NZ_CP151767.2"/>
</dbReference>
<dbReference type="Pfam" id="PF06568">
    <property type="entry name" value="YjiS-like"/>
    <property type="match status" value="1"/>
</dbReference>
<dbReference type="KEGG" id="yrh:AABB31_21405"/>
<name>A0AAN0MA04_9RHOB</name>
<gene>
    <name evidence="2" type="ORF">AABB31_21405</name>
</gene>
<keyword evidence="3" id="KW-1185">Reference proteome</keyword>
<dbReference type="InterPro" id="IPR009506">
    <property type="entry name" value="YjiS-like"/>
</dbReference>
<proteinExistence type="predicted"/>
<evidence type="ECO:0000259" key="1">
    <source>
        <dbReference type="Pfam" id="PF06568"/>
    </source>
</evidence>
<organism evidence="2 3">
    <name type="scientific">Yoonia rhodophyticola</name>
    <dbReference type="NCBI Taxonomy" id="3137370"/>
    <lineage>
        <taxon>Bacteria</taxon>
        <taxon>Pseudomonadati</taxon>
        <taxon>Pseudomonadota</taxon>
        <taxon>Alphaproteobacteria</taxon>
        <taxon>Rhodobacterales</taxon>
        <taxon>Paracoccaceae</taxon>
        <taxon>Yoonia</taxon>
    </lineage>
</organism>
<evidence type="ECO:0000313" key="3">
    <source>
        <dbReference type="Proteomes" id="UP001470809"/>
    </source>
</evidence>
<accession>A0AAN0MA04</accession>
<feature type="domain" description="YjiS-like" evidence="1">
    <location>
        <begin position="26"/>
        <end position="56"/>
    </location>
</feature>
<protein>
    <submittedName>
        <fullName evidence="2">DUF1127 domain-containing protein</fullName>
    </submittedName>
</protein>
<dbReference type="Proteomes" id="UP001470809">
    <property type="component" value="Chromosome"/>
</dbReference>